<dbReference type="PRINTS" id="PR00413">
    <property type="entry name" value="HADHALOGNASE"/>
</dbReference>
<dbReference type="InterPro" id="IPR036412">
    <property type="entry name" value="HAD-like_sf"/>
</dbReference>
<dbReference type="RefSeq" id="WP_004624120.1">
    <property type="nucleotide sequence ID" value="NZ_APMP01000038.1"/>
</dbReference>
<name>R0EDT2_CAUVI</name>
<protein>
    <submittedName>
        <fullName evidence="1">Haloacid dehalogenase superfamily protein, subfamily IA, variant 3 with third motif having DD or ED</fullName>
    </submittedName>
</protein>
<dbReference type="CDD" id="cd07505">
    <property type="entry name" value="HAD_BPGM-like"/>
    <property type="match status" value="1"/>
</dbReference>
<evidence type="ECO:0000313" key="2">
    <source>
        <dbReference type="Proteomes" id="UP000013063"/>
    </source>
</evidence>
<dbReference type="SFLD" id="SFLDG01135">
    <property type="entry name" value="C1.5.6:_HAD__Beta-PGM__Phospha"/>
    <property type="match status" value="1"/>
</dbReference>
<dbReference type="Pfam" id="PF13419">
    <property type="entry name" value="HAD_2"/>
    <property type="match status" value="1"/>
</dbReference>
<dbReference type="STRING" id="1292034.OR37_03890"/>
<dbReference type="PATRIC" id="fig|1292034.3.peg.3862"/>
<gene>
    <name evidence="1" type="ORF">OR37_03890</name>
</gene>
<dbReference type="NCBIfam" id="TIGR01509">
    <property type="entry name" value="HAD-SF-IA-v3"/>
    <property type="match status" value="1"/>
</dbReference>
<comment type="caution">
    <text evidence="1">The sequence shown here is derived from an EMBL/GenBank/DDBJ whole genome shotgun (WGS) entry which is preliminary data.</text>
</comment>
<accession>R0EDT2</accession>
<dbReference type="InterPro" id="IPR006439">
    <property type="entry name" value="HAD-SF_hydro_IA"/>
</dbReference>
<proteinExistence type="predicted"/>
<dbReference type="InterPro" id="IPR023198">
    <property type="entry name" value="PGP-like_dom2"/>
</dbReference>
<dbReference type="PANTHER" id="PTHR18901:SF38">
    <property type="entry name" value="PSEUDOURIDINE-5'-PHOSPHATASE"/>
    <property type="match status" value="1"/>
</dbReference>
<dbReference type="eggNOG" id="COG0637">
    <property type="taxonomic scope" value="Bacteria"/>
</dbReference>
<evidence type="ECO:0000313" key="1">
    <source>
        <dbReference type="EMBL" id="ENZ80194.1"/>
    </source>
</evidence>
<dbReference type="OrthoDB" id="9793014at2"/>
<dbReference type="Proteomes" id="UP000013063">
    <property type="component" value="Unassembled WGS sequence"/>
</dbReference>
<dbReference type="InterPro" id="IPR023214">
    <property type="entry name" value="HAD_sf"/>
</dbReference>
<organism evidence="1 2">
    <name type="scientific">Caulobacter vibrioides OR37</name>
    <dbReference type="NCBI Taxonomy" id="1292034"/>
    <lineage>
        <taxon>Bacteria</taxon>
        <taxon>Pseudomonadati</taxon>
        <taxon>Pseudomonadota</taxon>
        <taxon>Alphaproteobacteria</taxon>
        <taxon>Caulobacterales</taxon>
        <taxon>Caulobacteraceae</taxon>
        <taxon>Caulobacter</taxon>
    </lineage>
</organism>
<dbReference type="EMBL" id="APMP01000038">
    <property type="protein sequence ID" value="ENZ80194.1"/>
    <property type="molecule type" value="Genomic_DNA"/>
</dbReference>
<reference evidence="1 2" key="1">
    <citation type="journal article" date="2013" name="Genome Announc.">
        <title>Draft Genome Sequence for Caulobacter sp. Strain OR37, a Bacterium Tolerant to Heavy Metals.</title>
        <authorList>
            <person name="Utturkar S.M."/>
            <person name="Bollmann A."/>
            <person name="Brzoska R.M."/>
            <person name="Klingeman D.M."/>
            <person name="Epstein S.E."/>
            <person name="Palumbo A.V."/>
            <person name="Brown S.D."/>
        </authorList>
    </citation>
    <scope>NUCLEOTIDE SEQUENCE [LARGE SCALE GENOMIC DNA]</scope>
    <source>
        <strain evidence="1 2">OR37</strain>
    </source>
</reference>
<dbReference type="SFLD" id="SFLDS00003">
    <property type="entry name" value="Haloacid_Dehalogenase"/>
    <property type="match status" value="1"/>
</dbReference>
<dbReference type="SUPFAM" id="SSF56784">
    <property type="entry name" value="HAD-like"/>
    <property type="match status" value="1"/>
</dbReference>
<dbReference type="InterPro" id="IPR041492">
    <property type="entry name" value="HAD_2"/>
</dbReference>
<dbReference type="SFLD" id="SFLDG01129">
    <property type="entry name" value="C1.5:_HAD__Beta-PGM__Phosphata"/>
    <property type="match status" value="1"/>
</dbReference>
<keyword evidence="2" id="KW-1185">Reference proteome</keyword>
<dbReference type="Gene3D" id="3.40.50.1000">
    <property type="entry name" value="HAD superfamily/HAD-like"/>
    <property type="match status" value="1"/>
</dbReference>
<dbReference type="AlphaFoldDB" id="R0EDT2"/>
<dbReference type="Gene3D" id="1.10.150.240">
    <property type="entry name" value="Putative phosphatase, domain 2"/>
    <property type="match status" value="1"/>
</dbReference>
<dbReference type="PANTHER" id="PTHR18901">
    <property type="entry name" value="2-DEOXYGLUCOSE-6-PHOSPHATE PHOSPHATASE 2"/>
    <property type="match status" value="1"/>
</dbReference>
<sequence>MSFPRTVEGVVFDMDGLLLDTEIVYRAAMIEAGHVFGVQFTGEIYAAMVGKTTPECAVMMRALYGDDFPVQAYFERVWADVEDLLEAETRLKAGVVEILDYLDDLGLPRGIATSNGIAAVERYLGRFNLLHRFHVVVAHHDVEKHKPNPDPYLEAARRLGVDPSRCLALEDSHPGVRAAHAAGMMTIMVPDILDPNEEMHDKCVHIADSLHHVMDLLKTSVEEPA</sequence>